<dbReference type="Gene3D" id="1.10.4200.10">
    <property type="entry name" value="Triphosphoribosyl-dephospho-CoA protein"/>
    <property type="match status" value="1"/>
</dbReference>
<evidence type="ECO:0000256" key="1">
    <source>
        <dbReference type="ARBA" id="ARBA00001210"/>
    </source>
</evidence>
<accession>A0ABT4L1M7</accession>
<dbReference type="EC" id="2.4.2.52" evidence="2"/>
<organism evidence="6 7">
    <name type="scientific">Pedobacter rhodius</name>
    <dbReference type="NCBI Taxonomy" id="3004098"/>
    <lineage>
        <taxon>Bacteria</taxon>
        <taxon>Pseudomonadati</taxon>
        <taxon>Bacteroidota</taxon>
        <taxon>Sphingobacteriia</taxon>
        <taxon>Sphingobacteriales</taxon>
        <taxon>Sphingobacteriaceae</taxon>
        <taxon>Pedobacter</taxon>
    </lineage>
</organism>
<comment type="caution">
    <text evidence="6">The sequence shown here is derived from an EMBL/GenBank/DDBJ whole genome shotgun (WGS) entry which is preliminary data.</text>
</comment>
<evidence type="ECO:0000313" key="7">
    <source>
        <dbReference type="Proteomes" id="UP001144341"/>
    </source>
</evidence>
<dbReference type="InterPro" id="IPR002736">
    <property type="entry name" value="CitG"/>
</dbReference>
<gene>
    <name evidence="6" type="ORF">O0931_17410</name>
</gene>
<reference evidence="6" key="1">
    <citation type="submission" date="2022-12" db="EMBL/GenBank/DDBJ databases">
        <title>Genome sequence of SJ11.</title>
        <authorList>
            <person name="Woo H."/>
        </authorList>
    </citation>
    <scope>NUCLEOTIDE SEQUENCE</scope>
    <source>
        <strain evidence="6">SJ11</strain>
    </source>
</reference>
<keyword evidence="6" id="KW-0328">Glycosyltransferase</keyword>
<evidence type="ECO:0000256" key="4">
    <source>
        <dbReference type="ARBA" id="ARBA00022741"/>
    </source>
</evidence>
<keyword evidence="7" id="KW-1185">Reference proteome</keyword>
<keyword evidence="3 6" id="KW-0808">Transferase</keyword>
<protein>
    <recommendedName>
        <fullName evidence="2">triphosphoribosyl-dephospho-CoA synthase</fullName>
        <ecNumber evidence="2">2.4.2.52</ecNumber>
    </recommendedName>
</protein>
<evidence type="ECO:0000313" key="6">
    <source>
        <dbReference type="EMBL" id="MCZ4225094.1"/>
    </source>
</evidence>
<dbReference type="Proteomes" id="UP001144341">
    <property type="component" value="Unassembled WGS sequence"/>
</dbReference>
<dbReference type="EMBL" id="JAPWGL010000005">
    <property type="protein sequence ID" value="MCZ4225094.1"/>
    <property type="molecule type" value="Genomic_DNA"/>
</dbReference>
<name>A0ABT4L1M7_9SPHI</name>
<dbReference type="RefSeq" id="WP_269416754.1">
    <property type="nucleotide sequence ID" value="NZ_JAPWGL010000005.1"/>
</dbReference>
<evidence type="ECO:0000256" key="5">
    <source>
        <dbReference type="ARBA" id="ARBA00022840"/>
    </source>
</evidence>
<evidence type="ECO:0000256" key="3">
    <source>
        <dbReference type="ARBA" id="ARBA00022679"/>
    </source>
</evidence>
<comment type="catalytic activity">
    <reaction evidence="1">
        <text>3'-dephospho-CoA + ATP = 2'-(5''-triphospho-alpha-D-ribosyl)-3'-dephospho-CoA + adenine</text>
        <dbReference type="Rhea" id="RHEA:15117"/>
        <dbReference type="ChEBI" id="CHEBI:16708"/>
        <dbReference type="ChEBI" id="CHEBI:30616"/>
        <dbReference type="ChEBI" id="CHEBI:57328"/>
        <dbReference type="ChEBI" id="CHEBI:61378"/>
        <dbReference type="EC" id="2.4.2.52"/>
    </reaction>
</comment>
<dbReference type="PANTHER" id="PTHR30201:SF2">
    <property type="entry name" value="2-(5''-TRIPHOSPHORIBOSYL)-3'-DEPHOSPHOCOENZYME-A SYNTHASE"/>
    <property type="match status" value="1"/>
</dbReference>
<evidence type="ECO:0000256" key="2">
    <source>
        <dbReference type="ARBA" id="ARBA00012074"/>
    </source>
</evidence>
<dbReference type="GO" id="GO:0016757">
    <property type="term" value="F:glycosyltransferase activity"/>
    <property type="evidence" value="ECO:0007669"/>
    <property type="project" value="UniProtKB-KW"/>
</dbReference>
<dbReference type="GO" id="GO:0046917">
    <property type="term" value="F:triphosphoribosyl-dephospho-CoA synthase activity"/>
    <property type="evidence" value="ECO:0007669"/>
    <property type="project" value="UniProtKB-EC"/>
</dbReference>
<dbReference type="PANTHER" id="PTHR30201">
    <property type="entry name" value="TRIPHOSPHORIBOSYL-DEPHOSPHO-COA SYNTHASE"/>
    <property type="match status" value="1"/>
</dbReference>
<keyword evidence="4" id="KW-0547">Nucleotide-binding</keyword>
<keyword evidence="5" id="KW-0067">ATP-binding</keyword>
<proteinExistence type="predicted"/>
<dbReference type="Pfam" id="PF01874">
    <property type="entry name" value="CitG"/>
    <property type="match status" value="1"/>
</dbReference>
<sequence>MKVAELVSSKILIADTLSQFAVQALLEEAQLTPKPGLVDSVGNGSHNDLNIGLMEKSAVSLKSSFFEMAMAAFGQQPSQQLRERLAAIGRYGEQTMLEATGNVNTHKGAIWAIGLLCGAAASLLSVAAGQVVTAGQIMDTAGKIAAFNDRYMPLQYTKGSKVRNKYSVRSAREEAIEGFPSLRNLALPAWAKYCNEPEHIIRLNVLLTLMASVDDTCILHRSNMDVLRAVKQQAALIIRNGGLGHAENWILYLKLDEYITAKWISPGGSADLLSAGIFLQKITQHFKI</sequence>